<gene>
    <name evidence="2" type="ORF">glysoja_027201</name>
</gene>
<dbReference type="Pfam" id="PF03732">
    <property type="entry name" value="Retrotrans_gag"/>
    <property type="match status" value="1"/>
</dbReference>
<feature type="domain" description="Retrotransposon gag" evidence="1">
    <location>
        <begin position="10"/>
        <end position="85"/>
    </location>
</feature>
<evidence type="ECO:0000313" key="2">
    <source>
        <dbReference type="EMBL" id="KHN44590.1"/>
    </source>
</evidence>
<dbReference type="EMBL" id="KN643148">
    <property type="protein sequence ID" value="KHN44590.1"/>
    <property type="molecule type" value="Genomic_DNA"/>
</dbReference>
<dbReference type="PANTHER" id="PTHR34222">
    <property type="entry name" value="GAG_PRE-INTEGRS DOMAIN-CONTAINING PROTEIN"/>
    <property type="match status" value="1"/>
</dbReference>
<dbReference type="AlphaFoldDB" id="A0A0B2SHR5"/>
<evidence type="ECO:0000259" key="1">
    <source>
        <dbReference type="Pfam" id="PF03732"/>
    </source>
</evidence>
<dbReference type="InterPro" id="IPR005162">
    <property type="entry name" value="Retrotrans_gag_dom"/>
</dbReference>
<sequence>MWKRNDSIIASWILNSLTKEISASVIYSTSASNIWNDLEKCFNIKNEPKIFQLRKALLNCVQGTDSINIYFTRCKGLWAELGELKANHSCNCGGVAPLLASIKEEFAMSFLMGVNESFAHARGQILLMKPIPDIDETFSLLLQDETQRLVGVQPNSAPPAKMACAVTQSNAKGKPTRKDRPFCSHCNIHGHTKEKCFKIHGYPPSFKKSGNTSAANNLVNNILEVALGEQSQSWSQQQCQQVLALLQAQMAQLPSASQQDSSDRHVLKS</sequence>
<reference evidence="2" key="1">
    <citation type="submission" date="2014-07" db="EMBL/GenBank/DDBJ databases">
        <title>Identification of a novel salt tolerance gene in wild soybean by whole-genome sequencing.</title>
        <authorList>
            <person name="Lam H.-M."/>
            <person name="Qi X."/>
            <person name="Li M.-W."/>
            <person name="Liu X."/>
            <person name="Xie M."/>
            <person name="Ni M."/>
            <person name="Xu X."/>
        </authorList>
    </citation>
    <scope>NUCLEOTIDE SEQUENCE [LARGE SCALE GENOMIC DNA]</scope>
    <source>
        <tissue evidence="2">Root</tissue>
    </source>
</reference>
<proteinExistence type="predicted"/>
<name>A0A0B2SHR5_GLYSO</name>
<organism evidence="2">
    <name type="scientific">Glycine soja</name>
    <name type="common">Wild soybean</name>
    <dbReference type="NCBI Taxonomy" id="3848"/>
    <lineage>
        <taxon>Eukaryota</taxon>
        <taxon>Viridiplantae</taxon>
        <taxon>Streptophyta</taxon>
        <taxon>Embryophyta</taxon>
        <taxon>Tracheophyta</taxon>
        <taxon>Spermatophyta</taxon>
        <taxon>Magnoliopsida</taxon>
        <taxon>eudicotyledons</taxon>
        <taxon>Gunneridae</taxon>
        <taxon>Pentapetalae</taxon>
        <taxon>rosids</taxon>
        <taxon>fabids</taxon>
        <taxon>Fabales</taxon>
        <taxon>Fabaceae</taxon>
        <taxon>Papilionoideae</taxon>
        <taxon>50 kb inversion clade</taxon>
        <taxon>NPAAA clade</taxon>
        <taxon>indigoferoid/millettioid clade</taxon>
        <taxon>Phaseoleae</taxon>
        <taxon>Glycine</taxon>
        <taxon>Glycine subgen. Soja</taxon>
    </lineage>
</organism>
<dbReference type="Proteomes" id="UP000053555">
    <property type="component" value="Unassembled WGS sequence"/>
</dbReference>
<dbReference type="PANTHER" id="PTHR34222:SF99">
    <property type="entry name" value="PROTEIN, PUTATIVE-RELATED"/>
    <property type="match status" value="1"/>
</dbReference>
<protein>
    <recommendedName>
        <fullName evidence="1">Retrotransposon gag domain-containing protein</fullName>
    </recommendedName>
</protein>
<accession>A0A0B2SHR5</accession>